<sequence>MGRHRFDGTHDQHQTLVQAAQRSLGPLLATRLLGALELTVAELHMGAPGGLTTGLVQRTSGMFAFLSSDHEPETTKALSLLEITHPGATDLVVELTRCLARKAGIRELLTVDPEVTGEQEIMARHGRAYLALAVTTASAVLRELDVDSPAVIGTALGAAVLVLRETPEPPAYAAAMLDKRRAEYLVPRMSTVQAEITDSRYALAERGVLPEVDFTENGLVAAIPGGLAVRVGAETGRVPVGLSVLAEPPSEVMLAIWDEVVEVSWTADTGFATITGGRQEDCAPPWPGEYRARVHARGRDGDDAERYEVVVWSAPAAPPIVHKRTDRLGHRLRGEAEPPVVLAPEAEFRWIEQSQLSVAATVTVVDGLTPEEVVAAFGADPEDPLSLWECLESGDWTPVVAVQACDGVVFAVEVNGFQGSNHEVLRELSRNGRAASMFWNVNALTQLSFARGGEVLWAEELLGELPASEDPEVARALAGLDFEDHRHLEAKGVTAVARFTGRGPTEREVDRLLYEDVGYQTP</sequence>
<accession>A0ABR6BZI8</accession>
<reference evidence="1 2" key="1">
    <citation type="submission" date="2020-08" db="EMBL/GenBank/DDBJ databases">
        <title>Genomic Encyclopedia of Archaeal and Bacterial Type Strains, Phase II (KMG-II): from individual species to whole genera.</title>
        <authorList>
            <person name="Goeker M."/>
        </authorList>
    </citation>
    <scope>NUCLEOTIDE SEQUENCE [LARGE SCALE GENOMIC DNA]</scope>
    <source>
        <strain evidence="1 2">DSM 43850</strain>
    </source>
</reference>
<keyword evidence="2" id="KW-1185">Reference proteome</keyword>
<protein>
    <submittedName>
        <fullName evidence="1">Uncharacterized protein</fullName>
    </submittedName>
</protein>
<organism evidence="1 2">
    <name type="scientific">Kutzneria viridogrisea</name>
    <dbReference type="NCBI Taxonomy" id="47990"/>
    <lineage>
        <taxon>Bacteria</taxon>
        <taxon>Bacillati</taxon>
        <taxon>Actinomycetota</taxon>
        <taxon>Actinomycetes</taxon>
        <taxon>Pseudonocardiales</taxon>
        <taxon>Pseudonocardiaceae</taxon>
        <taxon>Kutzneria</taxon>
    </lineage>
</organism>
<dbReference type="RefSeq" id="WP_182840592.1">
    <property type="nucleotide sequence ID" value="NZ_BAAABQ010000049.1"/>
</dbReference>
<gene>
    <name evidence="1" type="ORF">BC739_009276</name>
</gene>
<dbReference type="EMBL" id="JACJID010000010">
    <property type="protein sequence ID" value="MBA8932017.1"/>
    <property type="molecule type" value="Genomic_DNA"/>
</dbReference>
<dbReference type="InterPro" id="IPR045592">
    <property type="entry name" value="DUF6461"/>
</dbReference>
<evidence type="ECO:0000313" key="1">
    <source>
        <dbReference type="EMBL" id="MBA8932017.1"/>
    </source>
</evidence>
<evidence type="ECO:0000313" key="2">
    <source>
        <dbReference type="Proteomes" id="UP000517916"/>
    </source>
</evidence>
<name>A0ABR6BZI8_9PSEU</name>
<dbReference type="Pfam" id="PF20062">
    <property type="entry name" value="DUF6461"/>
    <property type="match status" value="1"/>
</dbReference>
<proteinExistence type="predicted"/>
<comment type="caution">
    <text evidence="1">The sequence shown here is derived from an EMBL/GenBank/DDBJ whole genome shotgun (WGS) entry which is preliminary data.</text>
</comment>
<dbReference type="Proteomes" id="UP000517916">
    <property type="component" value="Unassembled WGS sequence"/>
</dbReference>